<dbReference type="AlphaFoldDB" id="A0A9D1PXI5"/>
<protein>
    <submittedName>
        <fullName evidence="2">Cysteine-rich small domain-containing protein</fullName>
    </submittedName>
</protein>
<reference evidence="2" key="1">
    <citation type="journal article" date="2021" name="PeerJ">
        <title>Extensive microbial diversity within the chicken gut microbiome revealed by metagenomics and culture.</title>
        <authorList>
            <person name="Gilroy R."/>
            <person name="Ravi A."/>
            <person name="Getino M."/>
            <person name="Pursley I."/>
            <person name="Horton D.L."/>
            <person name="Alikhan N.F."/>
            <person name="Baker D."/>
            <person name="Gharbi K."/>
            <person name="Hall N."/>
            <person name="Watson M."/>
            <person name="Adriaenssens E.M."/>
            <person name="Foster-Nyarko E."/>
            <person name="Jarju S."/>
            <person name="Secka A."/>
            <person name="Antonio M."/>
            <person name="Oren A."/>
            <person name="Chaudhuri R.R."/>
            <person name="La Ragione R."/>
            <person name="Hildebrand F."/>
            <person name="Pallen M.J."/>
        </authorList>
    </citation>
    <scope>NUCLEOTIDE SEQUENCE</scope>
    <source>
        <strain evidence="2">ChiHecec2B26-446</strain>
    </source>
</reference>
<proteinExistence type="predicted"/>
<accession>A0A9D1PXI5</accession>
<dbReference type="Pfam" id="PF04071">
    <property type="entry name" value="zf-like"/>
    <property type="match status" value="1"/>
</dbReference>
<sequence length="97" mass="11307">MARLPWQQAQYAYFAHRDCEYFPCHPGADPDNFNCLFCYCPLYVLGRSCGGNFTYRANGVKDCSLCLFPHKRENYEKVVLRYRDIVQVMHKADDPAS</sequence>
<evidence type="ECO:0000259" key="1">
    <source>
        <dbReference type="Pfam" id="PF04071"/>
    </source>
</evidence>
<dbReference type="InterPro" id="IPR007212">
    <property type="entry name" value="Zf-like"/>
</dbReference>
<evidence type="ECO:0000313" key="2">
    <source>
        <dbReference type="EMBL" id="HIW01602.1"/>
    </source>
</evidence>
<gene>
    <name evidence="2" type="ORF">H9894_10530</name>
</gene>
<feature type="domain" description="Cysteine-rich small" evidence="1">
    <location>
        <begin position="11"/>
        <end position="91"/>
    </location>
</feature>
<dbReference type="EMBL" id="DXHV01000084">
    <property type="protein sequence ID" value="HIW01602.1"/>
    <property type="molecule type" value="Genomic_DNA"/>
</dbReference>
<comment type="caution">
    <text evidence="2">The sequence shown here is derived from an EMBL/GenBank/DDBJ whole genome shotgun (WGS) entry which is preliminary data.</text>
</comment>
<reference evidence="2" key="2">
    <citation type="submission" date="2021-04" db="EMBL/GenBank/DDBJ databases">
        <authorList>
            <person name="Gilroy R."/>
        </authorList>
    </citation>
    <scope>NUCLEOTIDE SEQUENCE</scope>
    <source>
        <strain evidence="2">ChiHecec2B26-446</strain>
    </source>
</reference>
<evidence type="ECO:0000313" key="3">
    <source>
        <dbReference type="Proteomes" id="UP000886752"/>
    </source>
</evidence>
<organism evidence="2 3">
    <name type="scientific">Candidatus Desulfovibrio intestinipullorum</name>
    <dbReference type="NCBI Taxonomy" id="2838536"/>
    <lineage>
        <taxon>Bacteria</taxon>
        <taxon>Pseudomonadati</taxon>
        <taxon>Thermodesulfobacteriota</taxon>
        <taxon>Desulfovibrionia</taxon>
        <taxon>Desulfovibrionales</taxon>
        <taxon>Desulfovibrionaceae</taxon>
        <taxon>Desulfovibrio</taxon>
    </lineage>
</organism>
<name>A0A9D1PXI5_9BACT</name>
<dbReference type="Proteomes" id="UP000886752">
    <property type="component" value="Unassembled WGS sequence"/>
</dbReference>